<comment type="cofactor">
    <cofactor evidence="6">
        <name>Mg(2+)</name>
        <dbReference type="ChEBI" id="CHEBI:18420"/>
    </cofactor>
    <cofactor evidence="6">
        <name>Mn(2+)</name>
        <dbReference type="ChEBI" id="CHEBI:29035"/>
    </cofactor>
    <text evidence="6">Probably binds two magnesium or manganese ions per subunit.</text>
</comment>
<keyword evidence="9" id="KW-1133">Transmembrane helix</keyword>
<dbReference type="Pfam" id="PF03372">
    <property type="entry name" value="Exo_endo_phos"/>
    <property type="match status" value="1"/>
</dbReference>
<feature type="domain" description="Endonuclease/exonuclease/phosphatase" evidence="10">
    <location>
        <begin position="208"/>
        <end position="448"/>
    </location>
</feature>
<protein>
    <recommendedName>
        <fullName evidence="10">Endonuclease/exonuclease/phosphatase domain-containing protein</fullName>
    </recommendedName>
</protein>
<evidence type="ECO:0000256" key="8">
    <source>
        <dbReference type="SAM" id="MobiDB-lite"/>
    </source>
</evidence>
<comment type="caution">
    <text evidence="11">The sequence shown here is derived from an EMBL/GenBank/DDBJ whole genome shotgun (WGS) entry which is preliminary data.</text>
</comment>
<keyword evidence="4 6" id="KW-0460">Magnesium</keyword>
<dbReference type="GO" id="GO:0046872">
    <property type="term" value="F:metal ion binding"/>
    <property type="evidence" value="ECO:0007669"/>
    <property type="project" value="UniProtKB-KW"/>
</dbReference>
<dbReference type="InterPro" id="IPR005135">
    <property type="entry name" value="Endo/exonuclease/phosphatase"/>
</dbReference>
<dbReference type="EMBL" id="JACAZE010000002">
    <property type="protein sequence ID" value="KAF7321221.1"/>
    <property type="molecule type" value="Genomic_DNA"/>
</dbReference>
<evidence type="ECO:0000256" key="4">
    <source>
        <dbReference type="ARBA" id="ARBA00022842"/>
    </source>
</evidence>
<dbReference type="GO" id="GO:0008311">
    <property type="term" value="F:double-stranded DNA 3'-5' DNA exonuclease activity"/>
    <property type="evidence" value="ECO:0007669"/>
    <property type="project" value="TreeGrafter"/>
</dbReference>
<evidence type="ECO:0000256" key="7">
    <source>
        <dbReference type="PIRSR" id="PIRSR604808-3"/>
    </source>
</evidence>
<feature type="site" description="Important for catalytic activity" evidence="7">
    <location>
        <position position="421"/>
    </location>
</feature>
<dbReference type="GO" id="GO:0006284">
    <property type="term" value="P:base-excision repair"/>
    <property type="evidence" value="ECO:0007669"/>
    <property type="project" value="TreeGrafter"/>
</dbReference>
<proteinExistence type="inferred from homology"/>
<feature type="binding site" evidence="6">
    <location>
        <position position="364"/>
    </location>
    <ligand>
        <name>Mg(2+)</name>
        <dbReference type="ChEBI" id="CHEBI:18420"/>
        <label>1</label>
    </ligand>
</feature>
<keyword evidence="9" id="KW-0472">Membrane</keyword>
<keyword evidence="2 6" id="KW-0479">Metal-binding</keyword>
<accession>A0A8H6TR09</accession>
<dbReference type="CDD" id="cd09076">
    <property type="entry name" value="L1-EN"/>
    <property type="match status" value="1"/>
</dbReference>
<feature type="binding site" evidence="6">
    <location>
        <position position="210"/>
    </location>
    <ligand>
        <name>Mg(2+)</name>
        <dbReference type="ChEBI" id="CHEBI:18420"/>
        <label>2</label>
    </ligand>
</feature>
<feature type="binding site" evidence="6">
    <location>
        <position position="447"/>
    </location>
    <ligand>
        <name>Mg(2+)</name>
        <dbReference type="ChEBI" id="CHEBI:18420"/>
        <label>1</label>
    </ligand>
</feature>
<dbReference type="Proteomes" id="UP000613580">
    <property type="component" value="Unassembled WGS sequence"/>
</dbReference>
<dbReference type="SUPFAM" id="SSF56219">
    <property type="entry name" value="DNase I-like"/>
    <property type="match status" value="1"/>
</dbReference>
<sequence length="978" mass="107561">MTTQPHSSQSARGRGDAHESARYGPAERVPPPRAFAKQGRNLARVQLGQQQARGQRRASFSSTRTVLDDGDDEIVGGVGLGLPTPGEAAGSSATRGSDEGSGVHYGRSAGGRATAGQTPVGQDDRGSRHGNAAPTGMSTARSNSAMRGNQQPRSRTRNAANGSPPTPPTEPETDELSAPAFFQRKRKQQQCGNPSISRNTRGAVRIAAYNINGIRDNGEGLRNQNHKWHELHRMIFEEKIGILVVNETHMSPSQVEEINDSHMKKRLKIFHSSYPDNTAAKGIALVLNREITNDKGVKFWPLIPGKAFLAQVPWYKKRTTTILGVYAPTESEQHKRDFWNELSEIFLTSERDLPAPDILAGDFNIVESELDRLPSNADDGTTISALRRLTTILGLEDGWRRVNEGVKAFTFVRGESQARLDRIYVPSETFKQYRGWEISDAGGQLSDHKPVYVTLTAPGAPYVGKGRFTIPLHILRDKKFTQFALRRGAQLSDELRALENRTEDRNPQTLYAGFKEDIVNFARDRAKESVGAIEQKRQKLLKERDKMLNPERGQVDNESANEATELADPDGTRSQNLEHEARRGTNISQVVEPAPDDSADHFGTGNRNLRQDDADPEEDSSDADGEDDREEGPGSDYELVKFGLVMEEDPDKRPPWAEIARHRLSKHIVGANADTSTDLKLYLQTWHPNRNELPESLRPMMTAVNKHGVIFDTIEPTAALMEQLPIWHHFAGKEGELRSSLTKHAIPITLLLLSAGFAFTDIACLTGNNFSAQSSVAGGGAICTNAELISWAISLGTNAACTLLIGFKAWNHRRIMKDALGDLKPVRDPSRMSVDRTLSLLVESGFIYCLFWLTQVILFVPVGPHGSPESLAYEVLGALGDQLSGLYPTLIILIVNARRTVWDSDKNDAEWRSGISTVRFGPMASAGRSGTQHLSGIGDAQTPIDSEEDHDATGSQSWNSLKNGSQLRVENGEAIELS</sequence>
<keyword evidence="3" id="KW-0378">Hydrolase</keyword>
<dbReference type="InterPro" id="IPR036691">
    <property type="entry name" value="Endo/exonu/phosph_ase_sf"/>
</dbReference>
<keyword evidence="6" id="KW-0464">Manganese</keyword>
<evidence type="ECO:0000256" key="6">
    <source>
        <dbReference type="PIRSR" id="PIRSR604808-2"/>
    </source>
</evidence>
<feature type="region of interest" description="Disordered" evidence="8">
    <location>
        <begin position="922"/>
        <end position="965"/>
    </location>
</feature>
<feature type="active site" description="Proton donor/acceptor" evidence="5">
    <location>
        <position position="362"/>
    </location>
</feature>
<feature type="compositionally biased region" description="Polar residues" evidence="8">
    <location>
        <begin position="953"/>
        <end position="965"/>
    </location>
</feature>
<dbReference type="OrthoDB" id="3264871at2759"/>
<organism evidence="11 12">
    <name type="scientific">Mycena chlorophos</name>
    <name type="common">Agaric fungus</name>
    <name type="synonym">Agaricus chlorophos</name>
    <dbReference type="NCBI Taxonomy" id="658473"/>
    <lineage>
        <taxon>Eukaryota</taxon>
        <taxon>Fungi</taxon>
        <taxon>Dikarya</taxon>
        <taxon>Basidiomycota</taxon>
        <taxon>Agaricomycotina</taxon>
        <taxon>Agaricomycetes</taxon>
        <taxon>Agaricomycetidae</taxon>
        <taxon>Agaricales</taxon>
        <taxon>Marasmiineae</taxon>
        <taxon>Mycenaceae</taxon>
        <taxon>Mycena</taxon>
    </lineage>
</organism>
<feature type="compositionally biased region" description="Polar residues" evidence="8">
    <location>
        <begin position="1"/>
        <end position="11"/>
    </location>
</feature>
<evidence type="ECO:0000313" key="12">
    <source>
        <dbReference type="Proteomes" id="UP000613580"/>
    </source>
</evidence>
<feature type="compositionally biased region" description="Polar residues" evidence="8">
    <location>
        <begin position="136"/>
        <end position="163"/>
    </location>
</feature>
<feature type="region of interest" description="Disordered" evidence="8">
    <location>
        <begin position="1"/>
        <end position="175"/>
    </location>
</feature>
<feature type="site" description="Interaction with DNA substrate" evidence="7">
    <location>
        <position position="448"/>
    </location>
</feature>
<name>A0A8H6TR09_MYCCL</name>
<evidence type="ECO:0000259" key="10">
    <source>
        <dbReference type="Pfam" id="PF03372"/>
    </source>
</evidence>
<comment type="similarity">
    <text evidence="1">Belongs to the DNA repair enzymes AP/ExoA family.</text>
</comment>
<feature type="compositionally biased region" description="Low complexity" evidence="8">
    <location>
        <begin position="42"/>
        <end position="53"/>
    </location>
</feature>
<feature type="binding site" evidence="6">
    <location>
        <position position="448"/>
    </location>
    <ligand>
        <name>Mg(2+)</name>
        <dbReference type="ChEBI" id="CHEBI:18420"/>
        <label>1</label>
    </ligand>
</feature>
<evidence type="ECO:0000256" key="3">
    <source>
        <dbReference type="ARBA" id="ARBA00022801"/>
    </source>
</evidence>
<dbReference type="Gene3D" id="3.60.10.10">
    <property type="entry name" value="Endonuclease/exonuclease/phosphatase"/>
    <property type="match status" value="1"/>
</dbReference>
<evidence type="ECO:0000313" key="11">
    <source>
        <dbReference type="EMBL" id="KAF7321221.1"/>
    </source>
</evidence>
<dbReference type="InterPro" id="IPR004808">
    <property type="entry name" value="AP_endonuc_1"/>
</dbReference>
<evidence type="ECO:0000256" key="5">
    <source>
        <dbReference type="PIRSR" id="PIRSR604808-1"/>
    </source>
</evidence>
<dbReference type="AlphaFoldDB" id="A0A8H6TR09"/>
<feature type="binding site" evidence="6">
    <location>
        <position position="362"/>
    </location>
    <ligand>
        <name>Mg(2+)</name>
        <dbReference type="ChEBI" id="CHEBI:18420"/>
        <label>1</label>
    </ligand>
</feature>
<keyword evidence="12" id="KW-1185">Reference proteome</keyword>
<dbReference type="GO" id="GO:0003906">
    <property type="term" value="F:DNA-(apurinic or apyrimidinic site) endonuclease activity"/>
    <property type="evidence" value="ECO:0007669"/>
    <property type="project" value="TreeGrafter"/>
</dbReference>
<evidence type="ECO:0000256" key="9">
    <source>
        <dbReference type="SAM" id="Phobius"/>
    </source>
</evidence>
<feature type="region of interest" description="Disordered" evidence="8">
    <location>
        <begin position="541"/>
        <end position="636"/>
    </location>
</feature>
<gene>
    <name evidence="11" type="ORF">HMN09_00211100</name>
</gene>
<dbReference type="GO" id="GO:0005634">
    <property type="term" value="C:nucleus"/>
    <property type="evidence" value="ECO:0007669"/>
    <property type="project" value="TreeGrafter"/>
</dbReference>
<feature type="compositionally biased region" description="Acidic residues" evidence="8">
    <location>
        <begin position="614"/>
        <end position="630"/>
    </location>
</feature>
<dbReference type="PANTHER" id="PTHR22748">
    <property type="entry name" value="AP ENDONUCLEASE"/>
    <property type="match status" value="1"/>
</dbReference>
<feature type="transmembrane region" description="Helical" evidence="9">
    <location>
        <begin position="788"/>
        <end position="807"/>
    </location>
</feature>
<feature type="active site" evidence="5">
    <location>
        <position position="326"/>
    </location>
</feature>
<evidence type="ECO:0000256" key="1">
    <source>
        <dbReference type="ARBA" id="ARBA00007092"/>
    </source>
</evidence>
<feature type="transmembrane region" description="Helical" evidence="9">
    <location>
        <begin position="840"/>
        <end position="863"/>
    </location>
</feature>
<keyword evidence="9" id="KW-0812">Transmembrane</keyword>
<dbReference type="PANTHER" id="PTHR22748:SF4">
    <property type="entry name" value="DNA-(APURINIC OR APYRIMIDINIC SITE) ENDONUCLEASE 2"/>
    <property type="match status" value="1"/>
</dbReference>
<feature type="transmembrane region" description="Helical" evidence="9">
    <location>
        <begin position="875"/>
        <end position="897"/>
    </location>
</feature>
<feature type="binding site" evidence="6">
    <location>
        <position position="247"/>
    </location>
    <ligand>
        <name>Mg(2+)</name>
        <dbReference type="ChEBI" id="CHEBI:18420"/>
        <label>1</label>
    </ligand>
</feature>
<feature type="compositionally biased region" description="Basic and acidic residues" evidence="8">
    <location>
        <begin position="541"/>
        <end position="555"/>
    </location>
</feature>
<feature type="active site" description="Proton acceptor" evidence="5">
    <location>
        <position position="448"/>
    </location>
</feature>
<feature type="site" description="Transition state stabilizer" evidence="7">
    <location>
        <position position="364"/>
    </location>
</feature>
<dbReference type="GO" id="GO:0008081">
    <property type="term" value="F:phosphoric diester hydrolase activity"/>
    <property type="evidence" value="ECO:0007669"/>
    <property type="project" value="TreeGrafter"/>
</dbReference>
<evidence type="ECO:0000256" key="2">
    <source>
        <dbReference type="ARBA" id="ARBA00022723"/>
    </source>
</evidence>
<reference evidence="11" key="1">
    <citation type="submission" date="2020-05" db="EMBL/GenBank/DDBJ databases">
        <title>Mycena genomes resolve the evolution of fungal bioluminescence.</title>
        <authorList>
            <person name="Tsai I.J."/>
        </authorList>
    </citation>
    <scope>NUCLEOTIDE SEQUENCE</scope>
    <source>
        <strain evidence="11">110903Hualien_Pintung</strain>
    </source>
</reference>